<keyword evidence="6" id="KW-0963">Cytoplasm</keyword>
<evidence type="ECO:0000256" key="5">
    <source>
        <dbReference type="ARBA" id="ARBA00018231"/>
    </source>
</evidence>
<dbReference type="InterPro" id="IPR016024">
    <property type="entry name" value="ARM-type_fold"/>
</dbReference>
<keyword evidence="7" id="KW-0472">Membrane</keyword>
<feature type="compositionally biased region" description="Basic and acidic residues" evidence="9">
    <location>
        <begin position="437"/>
        <end position="455"/>
    </location>
</feature>
<evidence type="ECO:0000256" key="8">
    <source>
        <dbReference type="ARBA" id="ARBA00023242"/>
    </source>
</evidence>
<gene>
    <name evidence="13" type="primary">telo2</name>
</gene>
<dbReference type="GeneID" id="105903331"/>
<dbReference type="InterPro" id="IPR038528">
    <property type="entry name" value="TEL2_C_sf"/>
</dbReference>
<dbReference type="Pfam" id="PF10193">
    <property type="entry name" value="Telomere_reg-2"/>
    <property type="match status" value="1"/>
</dbReference>
<dbReference type="OrthoDB" id="10258062at2759"/>
<dbReference type="GO" id="GO:0016020">
    <property type="term" value="C:membrane"/>
    <property type="evidence" value="ECO:0007669"/>
    <property type="project" value="UniProtKB-SubCell"/>
</dbReference>
<feature type="compositionally biased region" description="Low complexity" evidence="9">
    <location>
        <begin position="465"/>
        <end position="477"/>
    </location>
</feature>
<dbReference type="AlphaFoldDB" id="A0A6P3W1J4"/>
<comment type="similarity">
    <text evidence="4">Belongs to the TEL2 family.</text>
</comment>
<feature type="region of interest" description="Disordered" evidence="9">
    <location>
        <begin position="434"/>
        <end position="488"/>
    </location>
</feature>
<evidence type="ECO:0000256" key="7">
    <source>
        <dbReference type="ARBA" id="ARBA00023136"/>
    </source>
</evidence>
<dbReference type="PANTHER" id="PTHR15830">
    <property type="entry name" value="TELOMERE LENGTH REGULATION PROTEIN TEL2 FAMILY MEMBER"/>
    <property type="match status" value="1"/>
</dbReference>
<evidence type="ECO:0000259" key="10">
    <source>
        <dbReference type="Pfam" id="PF10193"/>
    </source>
</evidence>
<dbReference type="GO" id="GO:0005829">
    <property type="term" value="C:cytosol"/>
    <property type="evidence" value="ECO:0007669"/>
    <property type="project" value="TreeGrafter"/>
</dbReference>
<dbReference type="InterPro" id="IPR019337">
    <property type="entry name" value="Telomere_length_regulation_dom"/>
</dbReference>
<dbReference type="PANTHER" id="PTHR15830:SF10">
    <property type="entry name" value="TELOMERE LENGTH REGULATION PROTEIN TEL2 HOMOLOG"/>
    <property type="match status" value="1"/>
</dbReference>
<evidence type="ECO:0000256" key="3">
    <source>
        <dbReference type="ARBA" id="ARBA00004496"/>
    </source>
</evidence>
<dbReference type="KEGG" id="char:105903331"/>
<organism evidence="12 13">
    <name type="scientific">Clupea harengus</name>
    <name type="common">Atlantic herring</name>
    <dbReference type="NCBI Taxonomy" id="7950"/>
    <lineage>
        <taxon>Eukaryota</taxon>
        <taxon>Metazoa</taxon>
        <taxon>Chordata</taxon>
        <taxon>Craniata</taxon>
        <taxon>Vertebrata</taxon>
        <taxon>Euteleostomi</taxon>
        <taxon>Actinopterygii</taxon>
        <taxon>Neopterygii</taxon>
        <taxon>Teleostei</taxon>
        <taxon>Clupei</taxon>
        <taxon>Clupeiformes</taxon>
        <taxon>Clupeoidei</taxon>
        <taxon>Clupeidae</taxon>
        <taxon>Clupea</taxon>
    </lineage>
</organism>
<keyword evidence="12" id="KW-1185">Reference proteome</keyword>
<reference evidence="13" key="1">
    <citation type="submission" date="2025-08" db="UniProtKB">
        <authorList>
            <consortium name="RefSeq"/>
        </authorList>
    </citation>
    <scope>IDENTIFICATION</scope>
</reference>
<proteinExistence type="inferred from homology"/>
<dbReference type="CTD" id="9894"/>
<accession>A0A6P3W1J4</accession>
<protein>
    <recommendedName>
        <fullName evidence="5">Telomere length regulation protein TEL2 homolog</fullName>
    </recommendedName>
</protein>
<dbReference type="GO" id="GO:0042162">
    <property type="term" value="F:telomeric DNA binding"/>
    <property type="evidence" value="ECO:0007669"/>
    <property type="project" value="TreeGrafter"/>
</dbReference>
<dbReference type="FunFam" id="1.25.40.720:FF:000001">
    <property type="entry name" value="Telomere length regulation protein TEL2"/>
    <property type="match status" value="1"/>
</dbReference>
<keyword evidence="8" id="KW-0539">Nucleus</keyword>
<dbReference type="Pfam" id="PF25320">
    <property type="entry name" value="TELO2_ARM"/>
    <property type="match status" value="1"/>
</dbReference>
<evidence type="ECO:0000256" key="1">
    <source>
        <dbReference type="ARBA" id="ARBA00004123"/>
    </source>
</evidence>
<dbReference type="SUPFAM" id="SSF48371">
    <property type="entry name" value="ARM repeat"/>
    <property type="match status" value="1"/>
</dbReference>
<evidence type="ECO:0000256" key="6">
    <source>
        <dbReference type="ARBA" id="ARBA00022490"/>
    </source>
</evidence>
<feature type="domain" description="TELO2 ARM repeat" evidence="11">
    <location>
        <begin position="319"/>
        <end position="410"/>
    </location>
</feature>
<dbReference type="Gene3D" id="1.25.40.720">
    <property type="entry name" value="Telomere length regulation protein 2, C-terminal domain"/>
    <property type="match status" value="2"/>
</dbReference>
<dbReference type="GO" id="GO:0051879">
    <property type="term" value="F:Hsp90 protein binding"/>
    <property type="evidence" value="ECO:0007669"/>
    <property type="project" value="TreeGrafter"/>
</dbReference>
<dbReference type="Proteomes" id="UP000515152">
    <property type="component" value="Chromosome 23"/>
</dbReference>
<evidence type="ECO:0000256" key="4">
    <source>
        <dbReference type="ARBA" id="ARBA00006133"/>
    </source>
</evidence>
<sequence length="820" mass="91475">MEAEVRLEVTHCVRTVTLSRETGTVLDALRKLSGYLDDSCSDRAEFCRVFYTPLLQGLVKGLNSDWFHKMPASQRTELWDSFFLCGPTDQALLTLLDAITSSEPSAGLEHLVYVLEQFLSTGRIEVLLWSRCEGGGVVDSLQVTEVLLNRLVGLPSLTANKLQTKTPPAFLPEQYCSLLANTILSILEKTCKALRGGQDCSLGFVGQMLGKACAQGHTALLFRTLAPCLSAHTLSDVLWRRVSVKLLENVPDRWMEAVVTGLVQAVNGPETLSRIMGNVVLKNPKAQFVITHKLLLLQYHHKDCVLRTLLGYLAQCDERRPLLAQVLRAVCQAWSNSSAVKHTTVEQQLYVSKALLLCLSLSKPQEIEQQQQVLRQCMLSGMQCHLDSSVLRVRKIGMVVGECISQHMDTPTARLSFQFEHDDETRALLEILQPAEIKPESAHSPEPEVKSEEVKSPSPPGHSNPSDAASQPAAQPDSDLDSDDELTPYDMSADEVQTKCALPYYLRDCLDGLLTSEDPDRVCACLQAADGLLRRHISTTKEVSVEFSKVLLHMEDKYNTPSFLFHRQRAMVALAVTDPIPVSEYLTTEFYSLNYNLRQRLDMLEVFALAAQELSQPITNKSEGNSLVSFVSPLEPSNDLKHWRQVVEERIRSKTRRFSKGLSQPPPKATPNLYAPVAGYFFFPLLRNYDRPQATFDLLGSDHLVLGQLLSTLGLLMHLAIHAPVATQMGKALLDFVWALRFHIDQSVRRGVLMCVCAVFLTMPSQSLLQELSDDLVDTRAWLAEVAETDVDADCRSLAVQCLVLQERSLKKELHPETQT</sequence>
<evidence type="ECO:0000313" key="13">
    <source>
        <dbReference type="RefSeq" id="XP_012686520.2"/>
    </source>
</evidence>
<evidence type="ECO:0000256" key="9">
    <source>
        <dbReference type="SAM" id="MobiDB-lite"/>
    </source>
</evidence>
<comment type="subcellular location">
    <subcellularLocation>
        <location evidence="3">Cytoplasm</location>
    </subcellularLocation>
    <subcellularLocation>
        <location evidence="2">Membrane</location>
    </subcellularLocation>
    <subcellularLocation>
        <location evidence="1">Nucleus</location>
    </subcellularLocation>
</comment>
<evidence type="ECO:0000313" key="12">
    <source>
        <dbReference type="Proteomes" id="UP000515152"/>
    </source>
</evidence>
<dbReference type="InterPro" id="IPR057348">
    <property type="entry name" value="TELO2_ARM"/>
</dbReference>
<dbReference type="GO" id="GO:0005634">
    <property type="term" value="C:nucleus"/>
    <property type="evidence" value="ECO:0007669"/>
    <property type="project" value="UniProtKB-SubCell"/>
</dbReference>
<feature type="domain" description="Telomere length regulation protein conserved" evidence="10">
    <location>
        <begin position="503"/>
        <end position="611"/>
    </location>
</feature>
<name>A0A6P3W1J4_CLUHA</name>
<dbReference type="GO" id="GO:0051083">
    <property type="term" value="P:'de novo' cotranslational protein folding"/>
    <property type="evidence" value="ECO:0007669"/>
    <property type="project" value="TreeGrafter"/>
</dbReference>
<feature type="compositionally biased region" description="Acidic residues" evidence="9">
    <location>
        <begin position="478"/>
        <end position="487"/>
    </location>
</feature>
<evidence type="ECO:0000259" key="11">
    <source>
        <dbReference type="Pfam" id="PF25320"/>
    </source>
</evidence>
<evidence type="ECO:0000256" key="2">
    <source>
        <dbReference type="ARBA" id="ARBA00004370"/>
    </source>
</evidence>
<dbReference type="InterPro" id="IPR051970">
    <property type="entry name" value="TEL2_Regulation"/>
</dbReference>
<dbReference type="FunFam" id="1.25.40.720:FF:000003">
    <property type="entry name" value="Telomere length regulation protein TEL2 homolog"/>
    <property type="match status" value="1"/>
</dbReference>
<dbReference type="RefSeq" id="XP_012686520.2">
    <property type="nucleotide sequence ID" value="XM_012831066.3"/>
</dbReference>